<accession>A0AC34R2T6</accession>
<dbReference type="Proteomes" id="UP000887576">
    <property type="component" value="Unplaced"/>
</dbReference>
<proteinExistence type="predicted"/>
<organism evidence="1 2">
    <name type="scientific">Panagrolaimus sp. JU765</name>
    <dbReference type="NCBI Taxonomy" id="591449"/>
    <lineage>
        <taxon>Eukaryota</taxon>
        <taxon>Metazoa</taxon>
        <taxon>Ecdysozoa</taxon>
        <taxon>Nematoda</taxon>
        <taxon>Chromadorea</taxon>
        <taxon>Rhabditida</taxon>
        <taxon>Tylenchina</taxon>
        <taxon>Panagrolaimomorpha</taxon>
        <taxon>Panagrolaimoidea</taxon>
        <taxon>Panagrolaimidae</taxon>
        <taxon>Panagrolaimus</taxon>
    </lineage>
</organism>
<name>A0AC34R2T6_9BILA</name>
<reference evidence="2" key="1">
    <citation type="submission" date="2022-11" db="UniProtKB">
        <authorList>
            <consortium name="WormBaseParasite"/>
        </authorList>
    </citation>
    <scope>IDENTIFICATION</scope>
</reference>
<evidence type="ECO:0000313" key="2">
    <source>
        <dbReference type="WBParaSite" id="JU765_v2.g2821.t1"/>
    </source>
</evidence>
<sequence>MSLNDLKTMAIDMVNWLETTLKITGRPCHPEKTQTIINKIESIVSTTEQKEMEKEREIAELKRIIQEKDEEICRLQKEIEKLEEKKVVGPDGKETKEDDPTVFEQVNPATTSSPTPLS</sequence>
<dbReference type="WBParaSite" id="JU765_v2.g2821.t1">
    <property type="protein sequence ID" value="JU765_v2.g2821.t1"/>
    <property type="gene ID" value="JU765_v2.g2821"/>
</dbReference>
<protein>
    <submittedName>
        <fullName evidence="2">Uncharacterized protein</fullName>
    </submittedName>
</protein>
<evidence type="ECO:0000313" key="1">
    <source>
        <dbReference type="Proteomes" id="UP000887576"/>
    </source>
</evidence>